<accession>A0A2U1CNP9</accession>
<dbReference type="RefSeq" id="WP_180064383.1">
    <property type="nucleotide sequence ID" value="NZ_JACCEX010000002.1"/>
</dbReference>
<dbReference type="Pfam" id="PF10029">
    <property type="entry name" value="DUF2271"/>
    <property type="match status" value="1"/>
</dbReference>
<keyword evidence="3" id="KW-1185">Reference proteome</keyword>
<dbReference type="EMBL" id="QEKO01000002">
    <property type="protein sequence ID" value="PVY62640.1"/>
    <property type="molecule type" value="Genomic_DNA"/>
</dbReference>
<comment type="caution">
    <text evidence="2">The sequence shown here is derived from an EMBL/GenBank/DDBJ whole genome shotgun (WGS) entry which is preliminary data.</text>
</comment>
<dbReference type="STRING" id="1231391.GCA_000308195_00785"/>
<keyword evidence="1" id="KW-0732">Signal</keyword>
<dbReference type="PIRSF" id="PIRSF014995">
    <property type="entry name" value="UCP014995"/>
    <property type="match status" value="1"/>
</dbReference>
<evidence type="ECO:0000313" key="3">
    <source>
        <dbReference type="Proteomes" id="UP000246145"/>
    </source>
</evidence>
<protein>
    <recommendedName>
        <fullName evidence="4">DUF2271 domain-containing protein</fullName>
    </recommendedName>
</protein>
<evidence type="ECO:0000313" key="2">
    <source>
        <dbReference type="EMBL" id="PVY62640.1"/>
    </source>
</evidence>
<dbReference type="InterPro" id="IPR014469">
    <property type="entry name" value="DUF2271"/>
</dbReference>
<gene>
    <name evidence="2" type="ORF">C7440_2135</name>
</gene>
<organism evidence="2 3">
    <name type="scientific">Pusillimonas noertemannii</name>
    <dbReference type="NCBI Taxonomy" id="305977"/>
    <lineage>
        <taxon>Bacteria</taxon>
        <taxon>Pseudomonadati</taxon>
        <taxon>Pseudomonadota</taxon>
        <taxon>Betaproteobacteria</taxon>
        <taxon>Burkholderiales</taxon>
        <taxon>Alcaligenaceae</taxon>
        <taxon>Pusillimonas</taxon>
    </lineage>
</organism>
<dbReference type="AlphaFoldDB" id="A0A2U1CNP9"/>
<proteinExistence type="predicted"/>
<feature type="chain" id="PRO_5015570683" description="DUF2271 domain-containing protein" evidence="1">
    <location>
        <begin position="24"/>
        <end position="174"/>
    </location>
</feature>
<dbReference type="Proteomes" id="UP000246145">
    <property type="component" value="Unassembled WGS sequence"/>
</dbReference>
<reference evidence="2 3" key="1">
    <citation type="submission" date="2018-04" db="EMBL/GenBank/DDBJ databases">
        <title>Genomic Encyclopedia of Type Strains, Phase IV (KMG-IV): sequencing the most valuable type-strain genomes for metagenomic binning, comparative biology and taxonomic classification.</title>
        <authorList>
            <person name="Goeker M."/>
        </authorList>
    </citation>
    <scope>NUCLEOTIDE SEQUENCE [LARGE SCALE GENOMIC DNA]</scope>
    <source>
        <strain evidence="2 3">DSM 10065</strain>
    </source>
</reference>
<name>A0A2U1CNP9_9BURK</name>
<sequence length="174" mass="19059">MKPSIKTTLACALAGVYTVPLHAASLAVEVELPRIEVAEYHRPYVAVWLQSADRQTVRDIAVWYDYKMPKEEGKKWLKDLRQWWRVSGRGQDELADGITGATQAPGKHTIQVAATHPALAGLPAGEYEVIVEASREKGGREVLRLPLAWPAQQAATAEAQGESELGHVKATLTP</sequence>
<evidence type="ECO:0008006" key="4">
    <source>
        <dbReference type="Google" id="ProtNLM"/>
    </source>
</evidence>
<evidence type="ECO:0000256" key="1">
    <source>
        <dbReference type="SAM" id="SignalP"/>
    </source>
</evidence>
<feature type="signal peptide" evidence="1">
    <location>
        <begin position="1"/>
        <end position="23"/>
    </location>
</feature>